<dbReference type="RefSeq" id="YP_009449000.1">
    <property type="nucleotide sequence ID" value="NC_036594.1"/>
</dbReference>
<organism evidence="7">
    <name type="scientific">Orpheovirus IHUMI-LCC2</name>
    <dbReference type="NCBI Taxonomy" id="2023057"/>
    <lineage>
        <taxon>Viruses</taxon>
        <taxon>Varidnaviria</taxon>
        <taxon>Bamfordvirae</taxon>
        <taxon>Nucleocytoviricota</taxon>
        <taxon>Megaviricetes</taxon>
        <taxon>Pimascovirales</taxon>
        <taxon>Ocovirineae</taxon>
        <taxon>Orpheoviridae</taxon>
        <taxon>Alphaorpheovirus</taxon>
        <taxon>Alphaorpheovirus massiliense</taxon>
    </lineage>
</organism>
<dbReference type="InterPro" id="IPR015807">
    <property type="entry name" value="His-tRNA-ligase"/>
</dbReference>
<dbReference type="CDD" id="cd00773">
    <property type="entry name" value="HisRS-like_core"/>
    <property type="match status" value="1"/>
</dbReference>
<dbReference type="InterPro" id="IPR006195">
    <property type="entry name" value="aa-tRNA-synth_II"/>
</dbReference>
<dbReference type="Gene3D" id="3.40.50.800">
    <property type="entry name" value="Anticodon-binding domain"/>
    <property type="match status" value="1"/>
</dbReference>
<dbReference type="PANTHER" id="PTHR43707:SF1">
    <property type="entry name" value="HISTIDINE--TRNA LIGASE, MITOCHONDRIAL-RELATED"/>
    <property type="match status" value="1"/>
</dbReference>
<dbReference type="InterPro" id="IPR036621">
    <property type="entry name" value="Anticodon-bd_dom_sf"/>
</dbReference>
<evidence type="ECO:0000313" key="8">
    <source>
        <dbReference type="Proteomes" id="UP000236316"/>
    </source>
</evidence>
<sequence>MTDVQSKVNIPLYPPSGTRDFYPDDMQLRNWLFGKWKNVSERYGFRQYDAPVLEHSSLYTRKGGDDILKEMFSFEMDGIGLSLRPEMTPTLCRMLMEYIPSAVMPIKWYSFPQCWRNETTSKGRKREHYQWNVDVFGGERVKSELEIFLIITSFFKSVGLKSSDVKIRVSNRMILQTVLKGMGLPDDKFVDACNAIDKIAKVNRKMMGNMLGDLGLTEENVDNIYKLCEVKDVNGLRDYLPEDDPTLKEITTLFTLAENVGIGEWLQFDASIVRGLSYYTGTVFEGFFMNSTIKRAVCGGGRYDNLLGTYGYRENVPAIGFGFGDVVILEVLKEMNLLPKLGHVIDYVVIPFNDDYYGDAVNVSEKILEKGKVNGNNGDEWNKYVVEVYMKGGKLKSAFDYANSKNAKFVVLIAGNEWKDGSVVVKDMKGVGDQKQKTMLLTDFLESI</sequence>
<dbReference type="GeneID" id="35382621"/>
<keyword evidence="8" id="KW-1185">Reference proteome</keyword>
<name>A0A2I2L577_9VIRU</name>
<evidence type="ECO:0000256" key="1">
    <source>
        <dbReference type="ARBA" id="ARBA00008226"/>
    </source>
</evidence>
<dbReference type="PROSITE" id="PS50862">
    <property type="entry name" value="AA_TRNA_LIGASE_II"/>
    <property type="match status" value="1"/>
</dbReference>
<evidence type="ECO:0000313" key="7">
    <source>
        <dbReference type="EMBL" id="SNW62698.1"/>
    </source>
</evidence>
<dbReference type="KEGG" id="vg:35382621"/>
<comment type="similarity">
    <text evidence="1">Belongs to the class-II aminoacyl-tRNA synthetase family.</text>
</comment>
<dbReference type="GO" id="GO:0004821">
    <property type="term" value="F:histidine-tRNA ligase activity"/>
    <property type="evidence" value="ECO:0007669"/>
    <property type="project" value="UniProtKB-EC"/>
</dbReference>
<reference evidence="7" key="1">
    <citation type="submission" date="2017-08" db="EMBL/GenBank/DDBJ databases">
        <authorList>
            <consortium name="Urmite Genomes"/>
        </authorList>
    </citation>
    <scope>NUCLEOTIDE SEQUENCE [LARGE SCALE GENOMIC DNA]</scope>
    <source>
        <strain evidence="7">IHUMI-LCC2</strain>
    </source>
</reference>
<comment type="catalytic activity">
    <reaction evidence="5">
        <text>tRNA(His) + L-histidine + ATP = L-histidyl-tRNA(His) + AMP + diphosphate + H(+)</text>
        <dbReference type="Rhea" id="RHEA:17313"/>
        <dbReference type="Rhea" id="RHEA-COMP:9665"/>
        <dbReference type="Rhea" id="RHEA-COMP:9689"/>
        <dbReference type="ChEBI" id="CHEBI:15378"/>
        <dbReference type="ChEBI" id="CHEBI:30616"/>
        <dbReference type="ChEBI" id="CHEBI:33019"/>
        <dbReference type="ChEBI" id="CHEBI:57595"/>
        <dbReference type="ChEBI" id="CHEBI:78442"/>
        <dbReference type="ChEBI" id="CHEBI:78527"/>
        <dbReference type="ChEBI" id="CHEBI:456215"/>
        <dbReference type="EC" id="6.1.1.21"/>
    </reaction>
</comment>
<evidence type="ECO:0000256" key="3">
    <source>
        <dbReference type="ARBA" id="ARBA00022741"/>
    </source>
</evidence>
<dbReference type="NCBIfam" id="TIGR00442">
    <property type="entry name" value="hisS"/>
    <property type="match status" value="1"/>
</dbReference>
<keyword evidence="7" id="KW-0030">Aminoacyl-tRNA synthetase</keyword>
<dbReference type="Gene3D" id="3.30.930.10">
    <property type="entry name" value="Bira Bifunctional Protein, Domain 2"/>
    <property type="match status" value="1"/>
</dbReference>
<keyword evidence="3" id="KW-0547">Nucleotide-binding</keyword>
<feature type="domain" description="Aminoacyl-transfer RNA synthetases class-II family profile" evidence="6">
    <location>
        <begin position="17"/>
        <end position="339"/>
    </location>
</feature>
<dbReference type="Pfam" id="PF13393">
    <property type="entry name" value="tRNA-synt_His"/>
    <property type="match status" value="1"/>
</dbReference>
<proteinExistence type="inferred from homology"/>
<evidence type="ECO:0000256" key="2">
    <source>
        <dbReference type="ARBA" id="ARBA00012815"/>
    </source>
</evidence>
<dbReference type="InterPro" id="IPR004154">
    <property type="entry name" value="Anticodon-bd"/>
</dbReference>
<dbReference type="EMBL" id="LT906555">
    <property type="protein sequence ID" value="SNW62698.1"/>
    <property type="molecule type" value="Genomic_DNA"/>
</dbReference>
<dbReference type="HAMAP" id="MF_00127">
    <property type="entry name" value="His_tRNA_synth"/>
    <property type="match status" value="1"/>
</dbReference>
<protein>
    <recommendedName>
        <fullName evidence="2">histidine--tRNA ligase</fullName>
        <ecNumber evidence="2">6.1.1.21</ecNumber>
    </recommendedName>
    <alternativeName>
        <fullName evidence="4">Histidyl-tRNA synthetase</fullName>
    </alternativeName>
</protein>
<dbReference type="InterPro" id="IPR045864">
    <property type="entry name" value="aa-tRNA-synth_II/BPL/LPL"/>
</dbReference>
<accession>A0A2I2L577</accession>
<dbReference type="Pfam" id="PF03129">
    <property type="entry name" value="HGTP_anticodon"/>
    <property type="match status" value="1"/>
</dbReference>
<dbReference type="InterPro" id="IPR004516">
    <property type="entry name" value="HisRS/HisZ"/>
</dbReference>
<dbReference type="GO" id="GO:0005524">
    <property type="term" value="F:ATP binding"/>
    <property type="evidence" value="ECO:0007669"/>
    <property type="project" value="InterPro"/>
</dbReference>
<gene>
    <name evidence="7" type="ORF">ORPV_794</name>
</gene>
<evidence type="ECO:0000256" key="4">
    <source>
        <dbReference type="ARBA" id="ARBA00030619"/>
    </source>
</evidence>
<dbReference type="PANTHER" id="PTHR43707">
    <property type="entry name" value="HISTIDYL-TRNA SYNTHETASE"/>
    <property type="match status" value="1"/>
</dbReference>
<dbReference type="InterPro" id="IPR041715">
    <property type="entry name" value="HisRS-like_core"/>
</dbReference>
<dbReference type="SUPFAM" id="SSF52954">
    <property type="entry name" value="Class II aaRS ABD-related"/>
    <property type="match status" value="1"/>
</dbReference>
<dbReference type="EC" id="6.1.1.21" evidence="2"/>
<dbReference type="SUPFAM" id="SSF55681">
    <property type="entry name" value="Class II aaRS and biotin synthetases"/>
    <property type="match status" value="1"/>
</dbReference>
<keyword evidence="7" id="KW-0436">Ligase</keyword>
<evidence type="ECO:0000256" key="5">
    <source>
        <dbReference type="ARBA" id="ARBA00047639"/>
    </source>
</evidence>
<dbReference type="Proteomes" id="UP000236316">
    <property type="component" value="Segment"/>
</dbReference>
<dbReference type="PIRSF" id="PIRSF001549">
    <property type="entry name" value="His-tRNA_synth"/>
    <property type="match status" value="1"/>
</dbReference>
<evidence type="ECO:0000259" key="6">
    <source>
        <dbReference type="PROSITE" id="PS50862"/>
    </source>
</evidence>